<dbReference type="InterPro" id="IPR007110">
    <property type="entry name" value="Ig-like_dom"/>
</dbReference>
<evidence type="ECO:0000313" key="5">
    <source>
        <dbReference type="Proteomes" id="UP000826234"/>
    </source>
</evidence>
<dbReference type="PIRSF" id="PIRSF000615">
    <property type="entry name" value="TyrPK_CSF1-R"/>
    <property type="match status" value="1"/>
</dbReference>
<dbReference type="EMBL" id="JAIPUX010000439">
    <property type="protein sequence ID" value="KAH0629831.1"/>
    <property type="molecule type" value="Genomic_DNA"/>
</dbReference>
<dbReference type="InterPro" id="IPR055238">
    <property type="entry name" value="VEGFR1-3_N_Ig-like"/>
</dbReference>
<dbReference type="PRINTS" id="PR01835">
    <property type="entry name" value="VEGFRECEPTR3"/>
</dbReference>
<dbReference type="InterPro" id="IPR003598">
    <property type="entry name" value="Ig_sub2"/>
</dbReference>
<dbReference type="InterPro" id="IPR042495">
    <property type="entry name" value="PDGFRL"/>
</dbReference>
<name>A0ABQ7TKB3_PHRPL</name>
<dbReference type="SMART" id="SM00409">
    <property type="entry name" value="IG"/>
    <property type="match status" value="2"/>
</dbReference>
<dbReference type="InterPro" id="IPR003599">
    <property type="entry name" value="Ig_sub"/>
</dbReference>
<dbReference type="Gene3D" id="2.60.40.10">
    <property type="entry name" value="Immunoglobulins"/>
    <property type="match status" value="5"/>
</dbReference>
<comment type="subunit">
    <text evidence="1">Forms a complex composed of PDGFRL, TNK2 and GRB2.</text>
</comment>
<reference evidence="4 5" key="1">
    <citation type="journal article" date="2022" name="Gigascience">
        <title>A chromosome-level genome assembly and annotation of the desert horned lizard, Phrynosoma platyrhinos, provides insight into chromosomal rearrangements among reptiles.</title>
        <authorList>
            <person name="Koochekian N."/>
            <person name="Ascanio A."/>
            <person name="Farleigh K."/>
            <person name="Card D.C."/>
            <person name="Schield D.R."/>
            <person name="Castoe T.A."/>
            <person name="Jezkova T."/>
        </authorList>
    </citation>
    <scope>NUCLEOTIDE SEQUENCE [LARGE SCALE GENOMIC DNA]</scope>
    <source>
        <strain evidence="4">NK-2021</strain>
    </source>
</reference>
<feature type="domain" description="Ig-like" evidence="3">
    <location>
        <begin position="396"/>
        <end position="432"/>
    </location>
</feature>
<dbReference type="PANTHER" id="PTHR15360:SF4">
    <property type="entry name" value="PROTEIN KINASE DOMAIN-CONTAINING PROTEIN"/>
    <property type="match status" value="1"/>
</dbReference>
<dbReference type="Pfam" id="PF21339">
    <property type="entry name" value="VEGFR-1-like_Ig-like"/>
    <property type="match status" value="1"/>
</dbReference>
<organism evidence="4 5">
    <name type="scientific">Phrynosoma platyrhinos</name>
    <name type="common">Desert horned lizard</name>
    <dbReference type="NCBI Taxonomy" id="52577"/>
    <lineage>
        <taxon>Eukaryota</taxon>
        <taxon>Metazoa</taxon>
        <taxon>Chordata</taxon>
        <taxon>Craniata</taxon>
        <taxon>Vertebrata</taxon>
        <taxon>Euteleostomi</taxon>
        <taxon>Lepidosauria</taxon>
        <taxon>Squamata</taxon>
        <taxon>Bifurcata</taxon>
        <taxon>Unidentata</taxon>
        <taxon>Episquamata</taxon>
        <taxon>Toxicofera</taxon>
        <taxon>Iguania</taxon>
        <taxon>Phrynosomatidae</taxon>
        <taxon>Phrynosomatinae</taxon>
        <taxon>Phrynosoma</taxon>
    </lineage>
</organism>
<evidence type="ECO:0000259" key="3">
    <source>
        <dbReference type="PROSITE" id="PS50835"/>
    </source>
</evidence>
<dbReference type="InterPro" id="IPR013783">
    <property type="entry name" value="Ig-like_fold"/>
</dbReference>
<evidence type="ECO:0000313" key="4">
    <source>
        <dbReference type="EMBL" id="KAH0629831.1"/>
    </source>
</evidence>
<gene>
    <name evidence="4" type="ORF">JD844_012245</name>
</gene>
<comment type="caution">
    <text evidence="4">The sequence shown here is derived from an EMBL/GenBank/DDBJ whole genome shotgun (WGS) entry which is preliminary data.</text>
</comment>
<evidence type="ECO:0000256" key="1">
    <source>
        <dbReference type="ARBA" id="ARBA00011360"/>
    </source>
</evidence>
<feature type="domain" description="Ig-like" evidence="3">
    <location>
        <begin position="20"/>
        <end position="127"/>
    </location>
</feature>
<dbReference type="Pfam" id="PF07679">
    <property type="entry name" value="I-set"/>
    <property type="match status" value="1"/>
</dbReference>
<evidence type="ECO:0000256" key="2">
    <source>
        <dbReference type="ARBA" id="ARBA00019671"/>
    </source>
</evidence>
<dbReference type="PANTHER" id="PTHR15360">
    <property type="entry name" value="PLATELET-DERIVED GROWTH FACTOR RECEPTOR LIKE"/>
    <property type="match status" value="1"/>
</dbReference>
<dbReference type="PROSITE" id="PS50835">
    <property type="entry name" value="IG_LIKE"/>
    <property type="match status" value="3"/>
</dbReference>
<dbReference type="InterPro" id="IPR013098">
    <property type="entry name" value="Ig_I-set"/>
</dbReference>
<dbReference type="InterPro" id="IPR036179">
    <property type="entry name" value="Ig-like_dom_sf"/>
</dbReference>
<protein>
    <recommendedName>
        <fullName evidence="2">Platelet-derived growth factor receptor-like protein</fullName>
    </recommendedName>
</protein>
<dbReference type="SUPFAM" id="SSF48726">
    <property type="entry name" value="Immunoglobulin"/>
    <property type="match status" value="3"/>
</dbReference>
<feature type="domain" description="Ig-like" evidence="3">
    <location>
        <begin position="230"/>
        <end position="327"/>
    </location>
</feature>
<keyword evidence="5" id="KW-1185">Reference proteome</keyword>
<dbReference type="PRINTS" id="PR01832">
    <property type="entry name" value="VEGFRECEPTOR"/>
</dbReference>
<accession>A0ABQ7TKB3</accession>
<sequence>MNLFFFLLLNLVSGYSMTPPTLSITEEEYVINAKDTLNITCRGQHPLEWSWPGGQEDTVQFGKESDSVVLVSLDGIRTVKEEDCEGMETKPYCKVLTLMGTQANDTGYYRCYYKYINAKIEGTTAVSTYVFVRDFEQPFINKPETLLIYKKEIIYVPCLVSIPDLNITLLLTTSVIYPDGKSIVWDNKRGMLVPTILIKDSLFVQCETLIDKKLFKSSFFLVHIAGNELYDIQLFPRKAMELLVGEKLILNCTVWAEFNSGVDFQWHYPAKQMNREVIELPERRSQQTHTELSSILIIQNMSLQDLGKYTCKASSGEQDLEESIDVIVHGKNHSFTLRKSWRFKDGKLISNKQSQYSLQLKDVAEQNSGSYTLVLRNSLAGLEKSITLQLVVNVPPQIHEKEASSPNIYSRESRHILTCTVYGIPAPEKIQWQWRPWTPCRMFPPRSL</sequence>
<proteinExistence type="predicted"/>
<dbReference type="Pfam" id="PF22854">
    <property type="entry name" value="VEGFR1-3_N_Ig-like"/>
    <property type="match status" value="1"/>
</dbReference>
<dbReference type="Proteomes" id="UP000826234">
    <property type="component" value="Unassembled WGS sequence"/>
</dbReference>
<dbReference type="SMART" id="SM00408">
    <property type="entry name" value="IGc2"/>
    <property type="match status" value="1"/>
</dbReference>